<evidence type="ECO:0000313" key="3">
    <source>
        <dbReference type="Proteomes" id="UP001205105"/>
    </source>
</evidence>
<feature type="compositionally biased region" description="Basic and acidic residues" evidence="1">
    <location>
        <begin position="55"/>
        <end position="64"/>
    </location>
</feature>
<evidence type="ECO:0000313" key="2">
    <source>
        <dbReference type="EMBL" id="KAI7845734.1"/>
    </source>
</evidence>
<gene>
    <name evidence="2" type="ORF">COHA_000650</name>
</gene>
<proteinExistence type="predicted"/>
<reference evidence="2" key="1">
    <citation type="submission" date="2020-11" db="EMBL/GenBank/DDBJ databases">
        <title>Chlorella ohadii genome sequencing and assembly.</title>
        <authorList>
            <person name="Murik O."/>
            <person name="Treves H."/>
            <person name="Kedem I."/>
            <person name="Shotland Y."/>
            <person name="Kaplan A."/>
        </authorList>
    </citation>
    <scope>NUCLEOTIDE SEQUENCE</scope>
    <source>
        <strain evidence="2">1</strain>
    </source>
</reference>
<comment type="caution">
    <text evidence="2">The sequence shown here is derived from an EMBL/GenBank/DDBJ whole genome shotgun (WGS) entry which is preliminary data.</text>
</comment>
<dbReference type="Proteomes" id="UP001205105">
    <property type="component" value="Unassembled WGS sequence"/>
</dbReference>
<feature type="region of interest" description="Disordered" evidence="1">
    <location>
        <begin position="33"/>
        <end position="64"/>
    </location>
</feature>
<evidence type="ECO:0000256" key="1">
    <source>
        <dbReference type="SAM" id="MobiDB-lite"/>
    </source>
</evidence>
<dbReference type="AlphaFoldDB" id="A0AAD5H647"/>
<organism evidence="2 3">
    <name type="scientific">Chlorella ohadii</name>
    <dbReference type="NCBI Taxonomy" id="2649997"/>
    <lineage>
        <taxon>Eukaryota</taxon>
        <taxon>Viridiplantae</taxon>
        <taxon>Chlorophyta</taxon>
        <taxon>core chlorophytes</taxon>
        <taxon>Trebouxiophyceae</taxon>
        <taxon>Chlorellales</taxon>
        <taxon>Chlorellaceae</taxon>
        <taxon>Chlorella clade</taxon>
        <taxon>Chlorella</taxon>
    </lineage>
</organism>
<accession>A0AAD5H647</accession>
<name>A0AAD5H647_9CHLO</name>
<protein>
    <submittedName>
        <fullName evidence="2">Uncharacterized protein</fullName>
    </submittedName>
</protein>
<feature type="region of interest" description="Disordered" evidence="1">
    <location>
        <begin position="182"/>
        <end position="204"/>
    </location>
</feature>
<sequence length="224" mass="24336">MPAQEGKPGQFKASKSAAELAYGEVEGYAEPGTAEHKAAGGKHLESYWGSGGLRPEGHDYNEEQERLQELEEHQKGGAVRRAMGAVGGAMASAAAAVTPARFKSSKSAAELAMNDSEGCEYAEPGLAEHKDHPDKQLGTYWHRGSAGLRPEVRLMDTLFRLAFIQCQGHDFKEEEERLHELEEHQKAGRGGVVERVQEATTSATQTAKEYVQIAKEMLGLASEK</sequence>
<feature type="compositionally biased region" description="Basic and acidic residues" evidence="1">
    <location>
        <begin position="33"/>
        <end position="45"/>
    </location>
</feature>
<dbReference type="EMBL" id="JADXDR010000013">
    <property type="protein sequence ID" value="KAI7845734.1"/>
    <property type="molecule type" value="Genomic_DNA"/>
</dbReference>
<keyword evidence="3" id="KW-1185">Reference proteome</keyword>